<dbReference type="FunFam" id="3.40.50.720:FF:000084">
    <property type="entry name" value="Short-chain dehydrogenase reductase"/>
    <property type="match status" value="1"/>
</dbReference>
<dbReference type="GO" id="GO:0016491">
    <property type="term" value="F:oxidoreductase activity"/>
    <property type="evidence" value="ECO:0007669"/>
    <property type="project" value="UniProtKB-KW"/>
</dbReference>
<dbReference type="EMBL" id="JACIDY010000001">
    <property type="protein sequence ID" value="MBB3938385.1"/>
    <property type="molecule type" value="Genomic_DNA"/>
</dbReference>
<dbReference type="PROSITE" id="PS00061">
    <property type="entry name" value="ADH_SHORT"/>
    <property type="match status" value="1"/>
</dbReference>
<reference evidence="3 4" key="1">
    <citation type="submission" date="2020-08" db="EMBL/GenBank/DDBJ databases">
        <title>Genomic Encyclopedia of Type Strains, Phase IV (KMG-IV): sequencing the most valuable type-strain genomes for metagenomic binning, comparative biology and taxonomic classification.</title>
        <authorList>
            <person name="Goeker M."/>
        </authorList>
    </citation>
    <scope>NUCLEOTIDE SEQUENCE [LARGE SCALE GENOMIC DNA]</scope>
    <source>
        <strain evidence="3 4">DSM 27568</strain>
    </source>
</reference>
<dbReference type="InterPro" id="IPR036291">
    <property type="entry name" value="NAD(P)-bd_dom_sf"/>
</dbReference>
<dbReference type="Gene3D" id="3.40.50.720">
    <property type="entry name" value="NAD(P)-binding Rossmann-like Domain"/>
    <property type="match status" value="1"/>
</dbReference>
<dbReference type="Pfam" id="PF13561">
    <property type="entry name" value="adh_short_C2"/>
    <property type="match status" value="1"/>
</dbReference>
<dbReference type="CDD" id="cd05233">
    <property type="entry name" value="SDR_c"/>
    <property type="match status" value="1"/>
</dbReference>
<dbReference type="SUPFAM" id="SSF51735">
    <property type="entry name" value="NAD(P)-binding Rossmann-fold domains"/>
    <property type="match status" value="1"/>
</dbReference>
<dbReference type="InterPro" id="IPR002347">
    <property type="entry name" value="SDR_fam"/>
</dbReference>
<evidence type="ECO:0000256" key="2">
    <source>
        <dbReference type="ARBA" id="ARBA00023002"/>
    </source>
</evidence>
<dbReference type="PANTHER" id="PTHR24321:SF14">
    <property type="entry name" value="SHORT-CHAIN TYPE DEHYDROGENASE_REDUCTASE BLR2146-RELATED"/>
    <property type="match status" value="1"/>
</dbReference>
<dbReference type="PRINTS" id="PR00080">
    <property type="entry name" value="SDRFAMILY"/>
</dbReference>
<evidence type="ECO:0000313" key="3">
    <source>
        <dbReference type="EMBL" id="MBB3938385.1"/>
    </source>
</evidence>
<dbReference type="RefSeq" id="WP_183615367.1">
    <property type="nucleotide sequence ID" value="NZ_JACIDY010000001.1"/>
</dbReference>
<dbReference type="Proteomes" id="UP000561459">
    <property type="component" value="Unassembled WGS sequence"/>
</dbReference>
<protein>
    <submittedName>
        <fullName evidence="3">NAD(P)-dependent dehydrogenase (Short-subunit alcohol dehydrogenase family)</fullName>
    </submittedName>
</protein>
<dbReference type="PANTHER" id="PTHR24321">
    <property type="entry name" value="DEHYDROGENASES, SHORT CHAIN"/>
    <property type="match status" value="1"/>
</dbReference>
<keyword evidence="2" id="KW-0560">Oxidoreductase</keyword>
<evidence type="ECO:0000313" key="4">
    <source>
        <dbReference type="Proteomes" id="UP000561459"/>
    </source>
</evidence>
<dbReference type="PRINTS" id="PR00081">
    <property type="entry name" value="GDHRDH"/>
</dbReference>
<organism evidence="3 4">
    <name type="scientific">Novosphingobium fluoreni</name>
    <dbReference type="NCBI Taxonomy" id="1391222"/>
    <lineage>
        <taxon>Bacteria</taxon>
        <taxon>Pseudomonadati</taxon>
        <taxon>Pseudomonadota</taxon>
        <taxon>Alphaproteobacteria</taxon>
        <taxon>Sphingomonadales</taxon>
        <taxon>Sphingomonadaceae</taxon>
        <taxon>Novosphingobium</taxon>
    </lineage>
</organism>
<gene>
    <name evidence="3" type="ORF">GGR39_000014</name>
</gene>
<comment type="similarity">
    <text evidence="1">Belongs to the short-chain dehydrogenases/reductases (SDR) family.</text>
</comment>
<comment type="caution">
    <text evidence="3">The sequence shown here is derived from an EMBL/GenBank/DDBJ whole genome shotgun (WGS) entry which is preliminary data.</text>
</comment>
<proteinExistence type="inferred from homology"/>
<accession>A0A7W6FWW6</accession>
<keyword evidence="4" id="KW-1185">Reference proteome</keyword>
<dbReference type="InterPro" id="IPR020904">
    <property type="entry name" value="Sc_DH/Rdtase_CS"/>
</dbReference>
<dbReference type="AlphaFoldDB" id="A0A7W6FWW6"/>
<evidence type="ECO:0000256" key="1">
    <source>
        <dbReference type="ARBA" id="ARBA00006484"/>
    </source>
</evidence>
<name>A0A7W6FWW6_9SPHN</name>
<sequence length="263" mass="27166">MRALEGMVAVVVGAANGIGRATALMLAERGADLVLGDLAVDGSLEECAAAIQAIGGTAITVAVDHTDEAQVKNLMTEAVARFGKINILVNNAAGTSPAFQSHDRDVATMDVAHWDKSMAVNLRGPMLTCKHAIPHMIAAGYGAIVNTGSGVVFRGDSVRAAYSASKIGLHSLTMDVATAYGKQNVRCNLVSPGLILTEGLKKVLTPDQIDVLAGQNLTPFVGAAEDIAEVTCFLVSPAARYLTGQIIPVDGGLHVHQCVIGQG</sequence>